<comment type="pathway">
    <text evidence="9 13">Amino-acid biosynthesis; L-lysine biosynthesis via DAP pathway; (S)-tetrahydrodipicolinate from L-aspartate: step 4/4.</text>
</comment>
<dbReference type="SUPFAM" id="SSF55347">
    <property type="entry name" value="Glyceraldehyde-3-phosphate dehydrogenase-like, C-terminal domain"/>
    <property type="match status" value="1"/>
</dbReference>
<dbReference type="InterPro" id="IPR022664">
    <property type="entry name" value="DapB_N_CS"/>
</dbReference>
<comment type="subcellular location">
    <subcellularLocation>
        <location evidence="13">Cytoplasm</location>
    </subcellularLocation>
</comment>
<feature type="binding site" evidence="13">
    <location>
        <position position="161"/>
    </location>
    <ligand>
        <name>(S)-2,3,4,5-tetrahydrodipicolinate</name>
        <dbReference type="ChEBI" id="CHEBI:16845"/>
    </ligand>
</feature>
<comment type="catalytic activity">
    <reaction evidence="12 13">
        <text>(S)-2,3,4,5-tetrahydrodipicolinate + NAD(+) + H2O = (2S,4S)-4-hydroxy-2,3,4,5-tetrahydrodipicolinate + NADH + H(+)</text>
        <dbReference type="Rhea" id="RHEA:35323"/>
        <dbReference type="ChEBI" id="CHEBI:15377"/>
        <dbReference type="ChEBI" id="CHEBI:15378"/>
        <dbReference type="ChEBI" id="CHEBI:16845"/>
        <dbReference type="ChEBI" id="CHEBI:57540"/>
        <dbReference type="ChEBI" id="CHEBI:57945"/>
        <dbReference type="ChEBI" id="CHEBI:67139"/>
        <dbReference type="EC" id="1.17.1.8"/>
    </reaction>
</comment>
<feature type="domain" description="Dihydrodipicolinate reductase N-terminal" evidence="14">
    <location>
        <begin position="5"/>
        <end position="126"/>
    </location>
</feature>
<dbReference type="RefSeq" id="WP_146503141.1">
    <property type="nucleotide sequence ID" value="NZ_SJPG01000001.1"/>
</dbReference>
<comment type="caution">
    <text evidence="13">Was originally thought to be a dihydrodipicolinate reductase (DHDPR), catalyzing the conversion of dihydrodipicolinate to tetrahydrodipicolinate. However, it was shown in E.coli that the substrate of the enzymatic reaction is not dihydrodipicolinate (DHDP) but in fact (2S,4S)-4-hydroxy-2,3,4,5-tetrahydrodipicolinic acid (HTPA), the product released by the DapA-catalyzed reaction.</text>
</comment>
<evidence type="ECO:0000256" key="3">
    <source>
        <dbReference type="ARBA" id="ARBA00022605"/>
    </source>
</evidence>
<feature type="binding site" evidence="13">
    <location>
        <position position="37"/>
    </location>
    <ligand>
        <name>NAD(+)</name>
        <dbReference type="ChEBI" id="CHEBI:57540"/>
    </ligand>
</feature>
<feature type="binding site" evidence="13">
    <location>
        <begin position="170"/>
        <end position="171"/>
    </location>
    <ligand>
        <name>(S)-2,3,4,5-tetrahydrodipicolinate</name>
        <dbReference type="ChEBI" id="CHEBI:16845"/>
    </ligand>
</feature>
<comment type="caution">
    <text evidence="16">The sequence shown here is derived from an EMBL/GenBank/DDBJ whole genome shotgun (WGS) entry which is preliminary data.</text>
</comment>
<evidence type="ECO:0000313" key="17">
    <source>
        <dbReference type="Proteomes" id="UP000316095"/>
    </source>
</evidence>
<keyword evidence="8 13" id="KW-0457">Lysine biosynthesis</keyword>
<evidence type="ECO:0000256" key="10">
    <source>
        <dbReference type="ARBA" id="ARBA00038983"/>
    </source>
</evidence>
<proteinExistence type="inferred from homology"/>
<evidence type="ECO:0000313" key="16">
    <source>
        <dbReference type="EMBL" id="TWT61110.1"/>
    </source>
</evidence>
<evidence type="ECO:0000256" key="2">
    <source>
        <dbReference type="ARBA" id="ARBA00022490"/>
    </source>
</evidence>
<dbReference type="Pfam" id="PF01113">
    <property type="entry name" value="DapB_N"/>
    <property type="match status" value="1"/>
</dbReference>
<dbReference type="NCBIfam" id="TIGR00036">
    <property type="entry name" value="dapB"/>
    <property type="match status" value="1"/>
</dbReference>
<gene>
    <name evidence="13 16" type="primary">dapB</name>
    <name evidence="16" type="ORF">Pan54_18440</name>
</gene>
<keyword evidence="5 13" id="KW-0220">Diaminopimelate biosynthesis</keyword>
<reference evidence="16 17" key="1">
    <citation type="submission" date="2019-02" db="EMBL/GenBank/DDBJ databases">
        <title>Deep-cultivation of Planctomycetes and their phenomic and genomic characterization uncovers novel biology.</title>
        <authorList>
            <person name="Wiegand S."/>
            <person name="Jogler M."/>
            <person name="Boedeker C."/>
            <person name="Pinto D."/>
            <person name="Vollmers J."/>
            <person name="Rivas-Marin E."/>
            <person name="Kohn T."/>
            <person name="Peeters S.H."/>
            <person name="Heuer A."/>
            <person name="Rast P."/>
            <person name="Oberbeckmann S."/>
            <person name="Bunk B."/>
            <person name="Jeske O."/>
            <person name="Meyerdierks A."/>
            <person name="Storesund J.E."/>
            <person name="Kallscheuer N."/>
            <person name="Luecker S."/>
            <person name="Lage O.M."/>
            <person name="Pohl T."/>
            <person name="Merkel B.J."/>
            <person name="Hornburger P."/>
            <person name="Mueller R.-W."/>
            <person name="Bruemmer F."/>
            <person name="Labrenz M."/>
            <person name="Spormann A.M."/>
            <person name="Op Den Camp H."/>
            <person name="Overmann J."/>
            <person name="Amann R."/>
            <person name="Jetten M.S.M."/>
            <person name="Mascher T."/>
            <person name="Medema M.H."/>
            <person name="Devos D.P."/>
            <person name="Kaster A.-K."/>
            <person name="Ovreas L."/>
            <person name="Rohde M."/>
            <person name="Galperin M.Y."/>
            <person name="Jogler C."/>
        </authorList>
    </citation>
    <scope>NUCLEOTIDE SEQUENCE [LARGE SCALE GENOMIC DNA]</scope>
    <source>
        <strain evidence="16 17">Pan54</strain>
    </source>
</reference>
<sequence length="268" mass="28546">MSDVVKIGVHGAAGRMGRMIVKAAQAGDLHRVSLALDSPSSPLLGQDAGQLAGVGNIDVPLTRADEFIDAPDVMIDFSVPEACVKIAKICGERQIPLLVATTGLTEDQRKEVLAASQMTALLIAPNTSTAVNLGMKLVREAARALKDLPDGVDVEIVERHHRYKADAPSGTALKFGEIVAAELGQTEHVHGRHGRTGQRKQTEIGYHALRTGDNVGEHCIVFGLLGETLEVNVRGHNRDSYAVGAVNAACFLSRQKPGLYTMDDVLGF</sequence>
<dbReference type="EC" id="1.17.1.8" evidence="10 13"/>
<comment type="caution">
    <text evidence="13">Lacks conserved residue(s) required for the propagation of feature annotation.</text>
</comment>
<evidence type="ECO:0000256" key="9">
    <source>
        <dbReference type="ARBA" id="ARBA00037922"/>
    </source>
</evidence>
<comment type="subunit">
    <text evidence="13">Homotetramer.</text>
</comment>
<dbReference type="GO" id="GO:0016726">
    <property type="term" value="F:oxidoreductase activity, acting on CH or CH2 groups, NAD or NADP as acceptor"/>
    <property type="evidence" value="ECO:0007669"/>
    <property type="project" value="UniProtKB-UniRule"/>
</dbReference>
<dbReference type="InterPro" id="IPR023940">
    <property type="entry name" value="DHDPR_bac"/>
</dbReference>
<comment type="catalytic activity">
    <reaction evidence="11 13">
        <text>(S)-2,3,4,5-tetrahydrodipicolinate + NADP(+) + H2O = (2S,4S)-4-hydroxy-2,3,4,5-tetrahydrodipicolinate + NADPH + H(+)</text>
        <dbReference type="Rhea" id="RHEA:35331"/>
        <dbReference type="ChEBI" id="CHEBI:15377"/>
        <dbReference type="ChEBI" id="CHEBI:15378"/>
        <dbReference type="ChEBI" id="CHEBI:16845"/>
        <dbReference type="ChEBI" id="CHEBI:57783"/>
        <dbReference type="ChEBI" id="CHEBI:58349"/>
        <dbReference type="ChEBI" id="CHEBI:67139"/>
        <dbReference type="EC" id="1.17.1.8"/>
    </reaction>
</comment>
<dbReference type="GO" id="GO:0005829">
    <property type="term" value="C:cytosol"/>
    <property type="evidence" value="ECO:0007669"/>
    <property type="project" value="TreeGrafter"/>
</dbReference>
<dbReference type="PANTHER" id="PTHR20836:SF0">
    <property type="entry name" value="4-HYDROXY-TETRAHYDRODIPICOLINATE REDUCTASE 1, CHLOROPLASTIC-RELATED"/>
    <property type="match status" value="1"/>
</dbReference>
<dbReference type="PROSITE" id="PS01298">
    <property type="entry name" value="DAPB"/>
    <property type="match status" value="1"/>
</dbReference>
<feature type="active site" description="Proton donor/acceptor" evidence="13">
    <location>
        <position position="160"/>
    </location>
</feature>
<dbReference type="HAMAP" id="MF_00102">
    <property type="entry name" value="DapB"/>
    <property type="match status" value="1"/>
</dbReference>
<feature type="binding site" evidence="13">
    <location>
        <begin position="124"/>
        <end position="127"/>
    </location>
    <ligand>
        <name>NAD(+)</name>
        <dbReference type="ChEBI" id="CHEBI:57540"/>
    </ligand>
</feature>
<evidence type="ECO:0000259" key="15">
    <source>
        <dbReference type="Pfam" id="PF05173"/>
    </source>
</evidence>
<dbReference type="Gene3D" id="3.30.360.10">
    <property type="entry name" value="Dihydrodipicolinate Reductase, domain 2"/>
    <property type="match status" value="1"/>
</dbReference>
<dbReference type="InterPro" id="IPR000846">
    <property type="entry name" value="DapB_N"/>
</dbReference>
<keyword evidence="7 13" id="KW-0520">NAD</keyword>
<dbReference type="CDD" id="cd02274">
    <property type="entry name" value="DHDPR_N"/>
    <property type="match status" value="1"/>
</dbReference>
<dbReference type="UniPathway" id="UPA00034">
    <property type="reaction ID" value="UER00018"/>
</dbReference>
<dbReference type="GO" id="GO:0009089">
    <property type="term" value="P:lysine biosynthetic process via diaminopimelate"/>
    <property type="evidence" value="ECO:0007669"/>
    <property type="project" value="UniProtKB-UniRule"/>
</dbReference>
<dbReference type="PIRSF" id="PIRSF000161">
    <property type="entry name" value="DHPR"/>
    <property type="match status" value="1"/>
</dbReference>
<feature type="binding site" evidence="13">
    <location>
        <begin position="11"/>
        <end position="16"/>
    </location>
    <ligand>
        <name>NAD(+)</name>
        <dbReference type="ChEBI" id="CHEBI:57540"/>
    </ligand>
</feature>
<evidence type="ECO:0000256" key="5">
    <source>
        <dbReference type="ARBA" id="ARBA00022915"/>
    </source>
</evidence>
<evidence type="ECO:0000256" key="8">
    <source>
        <dbReference type="ARBA" id="ARBA00023154"/>
    </source>
</evidence>
<protein>
    <recommendedName>
        <fullName evidence="10 13">4-hydroxy-tetrahydrodipicolinate reductase</fullName>
        <shortName evidence="13">HTPA reductase</shortName>
        <ecNumber evidence="10 13">1.17.1.8</ecNumber>
    </recommendedName>
</protein>
<dbReference type="PANTHER" id="PTHR20836">
    <property type="entry name" value="DIHYDRODIPICOLINATE REDUCTASE"/>
    <property type="match status" value="1"/>
</dbReference>
<dbReference type="GO" id="GO:0019877">
    <property type="term" value="P:diaminopimelate biosynthetic process"/>
    <property type="evidence" value="ECO:0007669"/>
    <property type="project" value="UniProtKB-UniRule"/>
</dbReference>
<dbReference type="GO" id="GO:0051287">
    <property type="term" value="F:NAD binding"/>
    <property type="evidence" value="ECO:0007669"/>
    <property type="project" value="UniProtKB-UniRule"/>
</dbReference>
<keyword evidence="2 13" id="KW-0963">Cytoplasm</keyword>
<dbReference type="GO" id="GO:0008839">
    <property type="term" value="F:4-hydroxy-tetrahydrodipicolinate reductase"/>
    <property type="evidence" value="ECO:0007669"/>
    <property type="project" value="UniProtKB-UniRule"/>
</dbReference>
<keyword evidence="6 13" id="KW-0560">Oxidoreductase</keyword>
<organism evidence="16 17">
    <name type="scientific">Rubinisphaera italica</name>
    <dbReference type="NCBI Taxonomy" id="2527969"/>
    <lineage>
        <taxon>Bacteria</taxon>
        <taxon>Pseudomonadati</taxon>
        <taxon>Planctomycetota</taxon>
        <taxon>Planctomycetia</taxon>
        <taxon>Planctomycetales</taxon>
        <taxon>Planctomycetaceae</taxon>
        <taxon>Rubinisphaera</taxon>
    </lineage>
</organism>
<evidence type="ECO:0000256" key="7">
    <source>
        <dbReference type="ARBA" id="ARBA00023027"/>
    </source>
</evidence>
<keyword evidence="17" id="KW-1185">Reference proteome</keyword>
<evidence type="ECO:0000256" key="4">
    <source>
        <dbReference type="ARBA" id="ARBA00022857"/>
    </source>
</evidence>
<feature type="binding site" evidence="13">
    <location>
        <begin position="100"/>
        <end position="102"/>
    </location>
    <ligand>
        <name>NAD(+)</name>
        <dbReference type="ChEBI" id="CHEBI:57540"/>
    </ligand>
</feature>
<evidence type="ECO:0000256" key="11">
    <source>
        <dbReference type="ARBA" id="ARBA00049080"/>
    </source>
</evidence>
<keyword evidence="3 13" id="KW-0028">Amino-acid biosynthesis</keyword>
<accession>A0A5C5XDN3</accession>
<name>A0A5C5XDN3_9PLAN</name>
<evidence type="ECO:0000259" key="14">
    <source>
        <dbReference type="Pfam" id="PF01113"/>
    </source>
</evidence>
<comment type="similarity">
    <text evidence="1 13">Belongs to the DapB family.</text>
</comment>
<dbReference type="Proteomes" id="UP000316095">
    <property type="component" value="Unassembled WGS sequence"/>
</dbReference>
<evidence type="ECO:0000256" key="12">
    <source>
        <dbReference type="ARBA" id="ARBA00049396"/>
    </source>
</evidence>
<dbReference type="InterPro" id="IPR022663">
    <property type="entry name" value="DapB_C"/>
</dbReference>
<dbReference type="SUPFAM" id="SSF51735">
    <property type="entry name" value="NAD(P)-binding Rossmann-fold domains"/>
    <property type="match status" value="1"/>
</dbReference>
<dbReference type="InterPro" id="IPR036291">
    <property type="entry name" value="NAD(P)-bd_dom_sf"/>
</dbReference>
<feature type="active site" description="Proton donor" evidence="13">
    <location>
        <position position="164"/>
    </location>
</feature>
<dbReference type="Gene3D" id="3.40.50.720">
    <property type="entry name" value="NAD(P)-binding Rossmann-like Domain"/>
    <property type="match status" value="1"/>
</dbReference>
<keyword evidence="4 13" id="KW-0521">NADP</keyword>
<evidence type="ECO:0000256" key="6">
    <source>
        <dbReference type="ARBA" id="ARBA00023002"/>
    </source>
</evidence>
<dbReference type="GO" id="GO:0050661">
    <property type="term" value="F:NADP binding"/>
    <property type="evidence" value="ECO:0007669"/>
    <property type="project" value="UniProtKB-UniRule"/>
</dbReference>
<dbReference type="OrthoDB" id="9790352at2"/>
<comment type="function">
    <text evidence="13">Catalyzes the conversion of 4-hydroxy-tetrahydrodipicolinate (HTPA) to tetrahydrodipicolinate.</text>
</comment>
<evidence type="ECO:0000256" key="1">
    <source>
        <dbReference type="ARBA" id="ARBA00006642"/>
    </source>
</evidence>
<evidence type="ECO:0000256" key="13">
    <source>
        <dbReference type="HAMAP-Rule" id="MF_00102"/>
    </source>
</evidence>
<dbReference type="AlphaFoldDB" id="A0A5C5XDN3"/>
<dbReference type="EMBL" id="SJPG01000001">
    <property type="protein sequence ID" value="TWT61110.1"/>
    <property type="molecule type" value="Genomic_DNA"/>
</dbReference>
<feature type="domain" description="Dihydrodipicolinate reductase C-terminal" evidence="15">
    <location>
        <begin position="131"/>
        <end position="266"/>
    </location>
</feature>
<dbReference type="Pfam" id="PF05173">
    <property type="entry name" value="DapB_C"/>
    <property type="match status" value="1"/>
</dbReference>